<evidence type="ECO:0000256" key="2">
    <source>
        <dbReference type="ARBA" id="ARBA00022723"/>
    </source>
</evidence>
<dbReference type="GO" id="GO:0046872">
    <property type="term" value="F:metal ion binding"/>
    <property type="evidence" value="ECO:0007669"/>
    <property type="project" value="UniProtKB-KW"/>
</dbReference>
<gene>
    <name evidence="6" type="ORF">FHU39_001824</name>
</gene>
<dbReference type="SUPFAM" id="SSF88723">
    <property type="entry name" value="PIN domain-like"/>
    <property type="match status" value="1"/>
</dbReference>
<reference evidence="6 7" key="1">
    <citation type="submission" date="2020-08" db="EMBL/GenBank/DDBJ databases">
        <title>Sequencing the genomes of 1000 actinobacteria strains.</title>
        <authorList>
            <person name="Klenk H.-P."/>
        </authorList>
    </citation>
    <scope>NUCLEOTIDE SEQUENCE [LARGE SCALE GENOMIC DNA]</scope>
    <source>
        <strain evidence="6 7">DSM 105369</strain>
    </source>
</reference>
<comment type="caution">
    <text evidence="6">The sequence shown here is derived from an EMBL/GenBank/DDBJ whole genome shotgun (WGS) entry which is preliminary data.</text>
</comment>
<keyword evidence="1" id="KW-0540">Nuclease</keyword>
<dbReference type="GO" id="GO:0016787">
    <property type="term" value="F:hydrolase activity"/>
    <property type="evidence" value="ECO:0007669"/>
    <property type="project" value="UniProtKB-KW"/>
</dbReference>
<evidence type="ECO:0000313" key="6">
    <source>
        <dbReference type="EMBL" id="MBB2891840.1"/>
    </source>
</evidence>
<dbReference type="InterPro" id="IPR029060">
    <property type="entry name" value="PIN-like_dom_sf"/>
</dbReference>
<dbReference type="Gene3D" id="3.40.50.1010">
    <property type="entry name" value="5'-nuclease"/>
    <property type="match status" value="1"/>
</dbReference>
<dbReference type="InterPro" id="IPR002716">
    <property type="entry name" value="PIN_dom"/>
</dbReference>
<feature type="domain" description="PIN" evidence="5">
    <location>
        <begin position="2"/>
        <end position="114"/>
    </location>
</feature>
<accession>A0A839N276</accession>
<evidence type="ECO:0000313" key="7">
    <source>
        <dbReference type="Proteomes" id="UP000559182"/>
    </source>
</evidence>
<organism evidence="6 7">
    <name type="scientific">Flexivirga oryzae</name>
    <dbReference type="NCBI Taxonomy" id="1794944"/>
    <lineage>
        <taxon>Bacteria</taxon>
        <taxon>Bacillati</taxon>
        <taxon>Actinomycetota</taxon>
        <taxon>Actinomycetes</taxon>
        <taxon>Micrococcales</taxon>
        <taxon>Dermacoccaceae</taxon>
        <taxon>Flexivirga</taxon>
    </lineage>
</organism>
<name>A0A839N276_9MICO</name>
<proteinExistence type="predicted"/>
<protein>
    <recommendedName>
        <fullName evidence="5">PIN domain-containing protein</fullName>
    </recommendedName>
</protein>
<dbReference type="Proteomes" id="UP000559182">
    <property type="component" value="Unassembled WGS sequence"/>
</dbReference>
<sequence length="127" mass="14047">MILVDTSIWIDHLRSGDAQLVALLEDGNVLGHPWVTGELALGNLSHSGRNEVVRLLNNLPQATVATDVEVLTLIDHERLFGRGVGYVDAHLLASTRLSNDARLWTRDKRLHATAVQLELDYHNAPGR</sequence>
<evidence type="ECO:0000256" key="3">
    <source>
        <dbReference type="ARBA" id="ARBA00022801"/>
    </source>
</evidence>
<keyword evidence="4" id="KW-0460">Magnesium</keyword>
<dbReference type="AlphaFoldDB" id="A0A839N276"/>
<evidence type="ECO:0000256" key="1">
    <source>
        <dbReference type="ARBA" id="ARBA00022722"/>
    </source>
</evidence>
<evidence type="ECO:0000259" key="5">
    <source>
        <dbReference type="Pfam" id="PF01850"/>
    </source>
</evidence>
<keyword evidence="2" id="KW-0479">Metal-binding</keyword>
<dbReference type="EMBL" id="JACHVQ010000001">
    <property type="protein sequence ID" value="MBB2891840.1"/>
    <property type="molecule type" value="Genomic_DNA"/>
</dbReference>
<keyword evidence="7" id="KW-1185">Reference proteome</keyword>
<dbReference type="GO" id="GO:0004518">
    <property type="term" value="F:nuclease activity"/>
    <property type="evidence" value="ECO:0007669"/>
    <property type="project" value="UniProtKB-KW"/>
</dbReference>
<dbReference type="RefSeq" id="WP_183320053.1">
    <property type="nucleotide sequence ID" value="NZ_JACHVQ010000001.1"/>
</dbReference>
<keyword evidence="3" id="KW-0378">Hydrolase</keyword>
<dbReference type="Pfam" id="PF01850">
    <property type="entry name" value="PIN"/>
    <property type="match status" value="1"/>
</dbReference>
<evidence type="ECO:0000256" key="4">
    <source>
        <dbReference type="ARBA" id="ARBA00022842"/>
    </source>
</evidence>